<dbReference type="InterPro" id="IPR053293">
    <property type="entry name" value="OCM_Kinase"/>
</dbReference>
<dbReference type="GO" id="GO:0043565">
    <property type="term" value="F:sequence-specific DNA binding"/>
    <property type="evidence" value="ECO:0007669"/>
    <property type="project" value="InterPro"/>
</dbReference>
<dbReference type="PANTHER" id="PTHR47209:SF4">
    <property type="entry name" value="SEED DORMANCY CONTROL PROTEIN"/>
    <property type="match status" value="1"/>
</dbReference>
<feature type="compositionally biased region" description="Acidic residues" evidence="1">
    <location>
        <begin position="18"/>
        <end position="27"/>
    </location>
</feature>
<dbReference type="OrthoDB" id="1611096at2759"/>
<dbReference type="PANTHER" id="PTHR47209">
    <property type="entry name" value="OS06G0639500 PROTEIN"/>
    <property type="match status" value="1"/>
</dbReference>
<dbReference type="InterPro" id="IPR025422">
    <property type="entry name" value="TGA_domain"/>
</dbReference>
<accession>A0A9R0J7V3</accession>
<keyword evidence="3" id="KW-1185">Reference proteome</keyword>
<organism evidence="3 4">
    <name type="scientific">Spinacia oleracea</name>
    <name type="common">Spinach</name>
    <dbReference type="NCBI Taxonomy" id="3562"/>
    <lineage>
        <taxon>Eukaryota</taxon>
        <taxon>Viridiplantae</taxon>
        <taxon>Streptophyta</taxon>
        <taxon>Embryophyta</taxon>
        <taxon>Tracheophyta</taxon>
        <taxon>Spermatophyta</taxon>
        <taxon>Magnoliopsida</taxon>
        <taxon>eudicotyledons</taxon>
        <taxon>Gunneridae</taxon>
        <taxon>Pentapetalae</taxon>
        <taxon>Caryophyllales</taxon>
        <taxon>Chenopodiaceae</taxon>
        <taxon>Chenopodioideae</taxon>
        <taxon>Anserineae</taxon>
        <taxon>Spinacia</taxon>
    </lineage>
</organism>
<evidence type="ECO:0000313" key="4">
    <source>
        <dbReference type="RefSeq" id="XP_021862837.1"/>
    </source>
</evidence>
<sequence length="288" mass="32649">MSRTSRSSTQPPIKNGDDYDESNYKEEEDDDDVFMKFHKAIRNTIDDDDDSNAKVRCITFYSHRRHSNKSEHSGRSEQKNKAATIRKQLKAGWALDDLIGKQFKHSDQAMIPTKVEDVSQLLAPIWTPPIEMVAVGWLGDWRPSAILELLRSETRSAEIGRIVSQLIRETRIEEAIIDEEMAEIQATCILHLPFVQTNKPTRPTSTSFMGPMGCVQSQLNKIRVVITKAQQLRNKVLELIMKKVLNQADAADFLIAFSGIQDVIHQFSVRKKLKKGPVYVSTKALATV</sequence>
<proteinExistence type="predicted"/>
<name>A0A9R0J7V3_SPIOL</name>
<evidence type="ECO:0000313" key="3">
    <source>
        <dbReference type="Proteomes" id="UP000813463"/>
    </source>
</evidence>
<feature type="compositionally biased region" description="Polar residues" evidence="1">
    <location>
        <begin position="1"/>
        <end position="12"/>
    </location>
</feature>
<dbReference type="Proteomes" id="UP000813463">
    <property type="component" value="Chromosome 4"/>
</dbReference>
<protein>
    <recommendedName>
        <fullName evidence="2">DOG1 domain-containing protein</fullName>
    </recommendedName>
</protein>
<dbReference type="PROSITE" id="PS51806">
    <property type="entry name" value="DOG1"/>
    <property type="match status" value="1"/>
</dbReference>
<dbReference type="AlphaFoldDB" id="A0A9R0J7V3"/>
<gene>
    <name evidence="4" type="primary">LOC110801734</name>
</gene>
<feature type="region of interest" description="Disordered" evidence="1">
    <location>
        <begin position="1"/>
        <end position="27"/>
    </location>
</feature>
<feature type="domain" description="DOG1" evidence="2">
    <location>
        <begin position="64"/>
        <end position="274"/>
    </location>
</feature>
<dbReference type="KEGG" id="soe:110801734"/>
<reference evidence="3" key="1">
    <citation type="journal article" date="2021" name="Nat. Commun.">
        <title>Genomic analyses provide insights into spinach domestication and the genetic basis of agronomic traits.</title>
        <authorList>
            <person name="Cai X."/>
            <person name="Sun X."/>
            <person name="Xu C."/>
            <person name="Sun H."/>
            <person name="Wang X."/>
            <person name="Ge C."/>
            <person name="Zhang Z."/>
            <person name="Wang Q."/>
            <person name="Fei Z."/>
            <person name="Jiao C."/>
            <person name="Wang Q."/>
        </authorList>
    </citation>
    <scope>NUCLEOTIDE SEQUENCE [LARGE SCALE GENOMIC DNA]</scope>
    <source>
        <strain evidence="3">cv. Varoflay</strain>
    </source>
</reference>
<evidence type="ECO:0000259" key="2">
    <source>
        <dbReference type="PROSITE" id="PS51806"/>
    </source>
</evidence>
<dbReference type="GeneID" id="110801734"/>
<evidence type="ECO:0000256" key="1">
    <source>
        <dbReference type="SAM" id="MobiDB-lite"/>
    </source>
</evidence>
<dbReference type="RefSeq" id="XP_021862837.1">
    <property type="nucleotide sequence ID" value="XM_022007145.2"/>
</dbReference>
<reference evidence="4" key="2">
    <citation type="submission" date="2025-08" db="UniProtKB">
        <authorList>
            <consortium name="RefSeq"/>
        </authorList>
    </citation>
    <scope>IDENTIFICATION</scope>
    <source>
        <tissue evidence="4">Leaf</tissue>
    </source>
</reference>
<dbReference type="GO" id="GO:0006351">
    <property type="term" value="P:DNA-templated transcription"/>
    <property type="evidence" value="ECO:0007669"/>
    <property type="project" value="InterPro"/>
</dbReference>
<dbReference type="Pfam" id="PF14144">
    <property type="entry name" value="DOG1"/>
    <property type="match status" value="1"/>
</dbReference>